<dbReference type="Proteomes" id="UP000199519">
    <property type="component" value="Unassembled WGS sequence"/>
</dbReference>
<dbReference type="NCBIfam" id="TIGR02644">
    <property type="entry name" value="Y_phosphoryl"/>
    <property type="match status" value="1"/>
</dbReference>
<dbReference type="NCBIfam" id="NF004490">
    <property type="entry name" value="PRK05820.1"/>
    <property type="match status" value="1"/>
</dbReference>
<evidence type="ECO:0000313" key="18">
    <source>
        <dbReference type="Proteomes" id="UP000198945"/>
    </source>
</evidence>
<evidence type="ECO:0000313" key="16">
    <source>
        <dbReference type="EMBL" id="TDS33633.1"/>
    </source>
</evidence>
<comment type="function">
    <text evidence="2">Catalyzes phosphorolysis of the pyrimidine nucleosides uridine, thymidine and 2'-deoxyuridine with the formation of the corresponding pyrimidine base and ribose-1-phosphate.</text>
</comment>
<dbReference type="Proteomes" id="UP000198945">
    <property type="component" value="Unassembled WGS sequence"/>
</dbReference>
<proteinExistence type="inferred from homology"/>
<dbReference type="AlphaFoldDB" id="A0A1G7EZI7"/>
<sequence>MRAYDIIYKKREGQKLTKDELEFLIKGYVEGDIPDYQMSAWAMAVYFQGMDAEETADLTMLMAESGDMIDLSPIKGIKVDKHSTGGVGDTTTLVLAPLAASAGIPVAKMSGRGLGHTGGTIDKLESIPNFNTSLSRDKFFDNVNQHGVSVMGQTGNLTPADKKLYALRDVTATVESIPLIASSIMSKKLAGGADAIVLDVKTGNGAFMKDFDSAKKLAEAMVAIGKNLGRNIAAYITDMNQPLGNAVGNALEVKEAIQTLKGQGPEDLTELCVELGAAMLQLAGEFEDLEKGKEVLRENLKNGKALAKFAEMIRAQGGNAEVVEDLSLLPTAADTVEVKAEKAGYISEIKALDVGLAAMILGAGRENKESKIDLAVGLELKKKKADRVEVGDALALLHYNESKNLEEAKAKLLSAFTITEAKTKKNKLLYEIIK</sequence>
<dbReference type="InterPro" id="IPR000053">
    <property type="entry name" value="Thymidine/pyrmidine_PPase"/>
</dbReference>
<dbReference type="EMBL" id="FOHG01000001">
    <property type="protein sequence ID" value="SES61919.1"/>
    <property type="molecule type" value="Genomic_DNA"/>
</dbReference>
<dbReference type="SUPFAM" id="SSF47648">
    <property type="entry name" value="Nucleoside phosphorylase/phosphoribosyltransferase N-terminal domain"/>
    <property type="match status" value="1"/>
</dbReference>
<dbReference type="GO" id="GO:0005829">
    <property type="term" value="C:cytosol"/>
    <property type="evidence" value="ECO:0007669"/>
    <property type="project" value="TreeGrafter"/>
</dbReference>
<dbReference type="EMBL" id="FNEH01000001">
    <property type="protein sequence ID" value="SDI03364.1"/>
    <property type="molecule type" value="Genomic_DNA"/>
</dbReference>
<dbReference type="InterPro" id="IPR017459">
    <property type="entry name" value="Glycosyl_Trfase_fam3_N_dom"/>
</dbReference>
<evidence type="ECO:0000256" key="4">
    <source>
        <dbReference type="ARBA" id="ARBA00011738"/>
    </source>
</evidence>
<dbReference type="SMART" id="SM00941">
    <property type="entry name" value="PYNP_C"/>
    <property type="match status" value="1"/>
</dbReference>
<dbReference type="EMBL" id="QICM01000012">
    <property type="protein sequence ID" value="PXV66001.1"/>
    <property type="molecule type" value="Genomic_DNA"/>
</dbReference>
<keyword evidence="19" id="KW-1185">Reference proteome</keyword>
<dbReference type="InterPro" id="IPR013102">
    <property type="entry name" value="PYNP_C"/>
</dbReference>
<dbReference type="GO" id="GO:0006213">
    <property type="term" value="P:pyrimidine nucleoside metabolic process"/>
    <property type="evidence" value="ECO:0007669"/>
    <property type="project" value="InterPro"/>
</dbReference>
<accession>A0A1G7EZI7</accession>
<reference evidence="17 19" key="2">
    <citation type="submission" date="2016-10" db="EMBL/GenBank/DDBJ databases">
        <authorList>
            <person name="Varghese N."/>
            <person name="Submissions S."/>
        </authorList>
    </citation>
    <scope>NUCLEOTIDE SEQUENCE [LARGE SCALE GENOMIC DNA]</scope>
    <source>
        <strain evidence="13 19">WG2</strain>
        <strain evidence="15 17">WG5</strain>
    </source>
</reference>
<feature type="domain" description="Pyrimidine nucleoside phosphorylase C-terminal" evidence="11">
    <location>
        <begin position="345"/>
        <end position="419"/>
    </location>
</feature>
<evidence type="ECO:0000259" key="11">
    <source>
        <dbReference type="SMART" id="SM00941"/>
    </source>
</evidence>
<dbReference type="Gene3D" id="1.20.970.10">
    <property type="entry name" value="Transferase, Pyrimidine Nucleoside Phosphorylase, Chain C"/>
    <property type="match status" value="1"/>
</dbReference>
<dbReference type="Proteomes" id="UP000247389">
    <property type="component" value="Unassembled WGS sequence"/>
</dbReference>
<dbReference type="PIRSF" id="PIRSF000478">
    <property type="entry name" value="TP_PyNP"/>
    <property type="match status" value="1"/>
</dbReference>
<evidence type="ECO:0000256" key="7">
    <source>
        <dbReference type="ARBA" id="ARBA00022676"/>
    </source>
</evidence>
<evidence type="ECO:0000256" key="2">
    <source>
        <dbReference type="ARBA" id="ARBA00003877"/>
    </source>
</evidence>
<protein>
    <recommendedName>
        <fullName evidence="6">Pyrimidine-nucleoside phosphorylase</fullName>
        <ecNumber evidence="5">2.4.2.2</ecNumber>
    </recommendedName>
</protein>
<evidence type="ECO:0000313" key="14">
    <source>
        <dbReference type="EMBL" id="SDI03364.1"/>
    </source>
</evidence>
<dbReference type="GO" id="GO:0009032">
    <property type="term" value="F:thymidine phosphorylase activity"/>
    <property type="evidence" value="ECO:0007669"/>
    <property type="project" value="TreeGrafter"/>
</dbReference>
<dbReference type="InterPro" id="IPR036566">
    <property type="entry name" value="PYNP-like_C_sf"/>
</dbReference>
<dbReference type="EC" id="2.4.2.2" evidence="5"/>
<reference evidence="12 20" key="3">
    <citation type="submission" date="2018-04" db="EMBL/GenBank/DDBJ databases">
        <title>Subsurface microbial communities from deep shales in Ohio and West Virginia, USA.</title>
        <authorList>
            <person name="Wrighton K."/>
        </authorList>
    </citation>
    <scope>NUCLEOTIDE SEQUENCE [LARGE SCALE GENOMIC DNA]</scope>
    <source>
        <strain evidence="12 20">MSL28</strain>
    </source>
</reference>
<dbReference type="Gene3D" id="3.90.1170.30">
    <property type="entry name" value="Pyrimidine nucleoside phosphorylase-like, C-terminal domain"/>
    <property type="match status" value="1"/>
</dbReference>
<evidence type="ECO:0000313" key="13">
    <source>
        <dbReference type="EMBL" id="SDE69044.1"/>
    </source>
</evidence>
<dbReference type="EMBL" id="FNBJ01000001">
    <property type="protein sequence ID" value="SDE69044.1"/>
    <property type="molecule type" value="Genomic_DNA"/>
</dbReference>
<dbReference type="Proteomes" id="UP000295758">
    <property type="component" value="Unassembled WGS sequence"/>
</dbReference>
<evidence type="ECO:0000313" key="17">
    <source>
        <dbReference type="Proteomes" id="UP000198612"/>
    </source>
</evidence>
<dbReference type="Pfam" id="PF07831">
    <property type="entry name" value="PYNP_C"/>
    <property type="match status" value="1"/>
</dbReference>
<dbReference type="RefSeq" id="WP_089655071.1">
    <property type="nucleotide sequence ID" value="NZ_FNBJ01000001.1"/>
</dbReference>
<evidence type="ECO:0000256" key="9">
    <source>
        <dbReference type="ARBA" id="ARBA00048453"/>
    </source>
</evidence>
<keyword evidence="7" id="KW-0328">Glycosyltransferase</keyword>
<dbReference type="InterPro" id="IPR017872">
    <property type="entry name" value="Pyrmidine_PPase_CS"/>
</dbReference>
<evidence type="ECO:0000256" key="8">
    <source>
        <dbReference type="ARBA" id="ARBA00022679"/>
    </source>
</evidence>
<dbReference type="Gene3D" id="3.40.1030.10">
    <property type="entry name" value="Nucleoside phosphorylase/phosphoribosyltransferase catalytic domain"/>
    <property type="match status" value="1"/>
</dbReference>
<comment type="catalytic activity">
    <reaction evidence="10">
        <text>thymidine + phosphate = 2-deoxy-alpha-D-ribose 1-phosphate + thymine</text>
        <dbReference type="Rhea" id="RHEA:16037"/>
        <dbReference type="ChEBI" id="CHEBI:17748"/>
        <dbReference type="ChEBI" id="CHEBI:17821"/>
        <dbReference type="ChEBI" id="CHEBI:43474"/>
        <dbReference type="ChEBI" id="CHEBI:57259"/>
        <dbReference type="EC" id="2.4.2.2"/>
    </reaction>
</comment>
<dbReference type="PROSITE" id="PS00647">
    <property type="entry name" value="THYMID_PHOSPHORYLASE"/>
    <property type="match status" value="1"/>
</dbReference>
<evidence type="ECO:0000313" key="19">
    <source>
        <dbReference type="Proteomes" id="UP000199519"/>
    </source>
</evidence>
<dbReference type="GO" id="GO:0006206">
    <property type="term" value="P:pyrimidine nucleobase metabolic process"/>
    <property type="evidence" value="ECO:0007669"/>
    <property type="project" value="InterPro"/>
</dbReference>
<organism evidence="12 20">
    <name type="scientific">Halanaerobium congolense</name>
    <dbReference type="NCBI Taxonomy" id="54121"/>
    <lineage>
        <taxon>Bacteria</taxon>
        <taxon>Bacillati</taxon>
        <taxon>Bacillota</taxon>
        <taxon>Clostridia</taxon>
        <taxon>Halanaerobiales</taxon>
        <taxon>Halanaerobiaceae</taxon>
        <taxon>Halanaerobium</taxon>
    </lineage>
</organism>
<comment type="catalytic activity">
    <reaction evidence="9">
        <text>uridine + phosphate = alpha-D-ribose 1-phosphate + uracil</text>
        <dbReference type="Rhea" id="RHEA:24388"/>
        <dbReference type="ChEBI" id="CHEBI:16704"/>
        <dbReference type="ChEBI" id="CHEBI:17568"/>
        <dbReference type="ChEBI" id="CHEBI:43474"/>
        <dbReference type="ChEBI" id="CHEBI:57720"/>
        <dbReference type="EC" id="2.4.2.2"/>
    </reaction>
</comment>
<evidence type="ECO:0000313" key="20">
    <source>
        <dbReference type="Proteomes" id="UP000247389"/>
    </source>
</evidence>
<dbReference type="NCBIfam" id="NF004747">
    <property type="entry name" value="PRK06078.1"/>
    <property type="match status" value="1"/>
</dbReference>
<dbReference type="SUPFAM" id="SSF54680">
    <property type="entry name" value="Pyrimidine nucleoside phosphorylase C-terminal domain"/>
    <property type="match status" value="1"/>
</dbReference>
<evidence type="ECO:0000313" key="15">
    <source>
        <dbReference type="EMBL" id="SES61919.1"/>
    </source>
</evidence>
<reference evidence="14 18" key="1">
    <citation type="submission" date="2016-10" db="EMBL/GenBank/DDBJ databases">
        <authorList>
            <person name="de Groot N.N."/>
        </authorList>
    </citation>
    <scope>NUCLEOTIDE SEQUENCE [LARGE SCALE GENOMIC DNA]</scope>
    <source>
        <strain evidence="14 18">WG7</strain>
    </source>
</reference>
<comment type="catalytic activity">
    <reaction evidence="1">
        <text>2'-deoxyuridine + phosphate = 2-deoxy-alpha-D-ribose 1-phosphate + uracil</text>
        <dbReference type="Rhea" id="RHEA:22824"/>
        <dbReference type="ChEBI" id="CHEBI:16450"/>
        <dbReference type="ChEBI" id="CHEBI:17568"/>
        <dbReference type="ChEBI" id="CHEBI:43474"/>
        <dbReference type="ChEBI" id="CHEBI:57259"/>
        <dbReference type="EC" id="2.4.2.2"/>
    </reaction>
</comment>
<dbReference type="InterPro" id="IPR000312">
    <property type="entry name" value="Glycosyl_Trfase_fam3"/>
</dbReference>
<comment type="similarity">
    <text evidence="3">Belongs to the thymidine/pyrimidine-nucleoside phosphorylase family.</text>
</comment>
<evidence type="ECO:0000256" key="6">
    <source>
        <dbReference type="ARBA" id="ARBA00014680"/>
    </source>
</evidence>
<evidence type="ECO:0000256" key="3">
    <source>
        <dbReference type="ARBA" id="ARBA00006915"/>
    </source>
</evidence>
<dbReference type="PANTHER" id="PTHR10515:SF0">
    <property type="entry name" value="THYMIDINE PHOSPHORYLASE"/>
    <property type="match status" value="1"/>
</dbReference>
<dbReference type="InterPro" id="IPR036320">
    <property type="entry name" value="Glycosyl_Trfase_fam3_N_dom_sf"/>
</dbReference>
<evidence type="ECO:0000256" key="10">
    <source>
        <dbReference type="ARBA" id="ARBA00048525"/>
    </source>
</evidence>
<dbReference type="Pfam" id="PF00591">
    <property type="entry name" value="Glycos_transf_3"/>
    <property type="match status" value="1"/>
</dbReference>
<name>A0A1G7EZI7_9FIRM</name>
<dbReference type="Proteomes" id="UP000198612">
    <property type="component" value="Unassembled WGS sequence"/>
</dbReference>
<evidence type="ECO:0000256" key="5">
    <source>
        <dbReference type="ARBA" id="ARBA00011889"/>
    </source>
</evidence>
<dbReference type="GO" id="GO:0004645">
    <property type="term" value="F:1,4-alpha-oligoglucan phosphorylase activity"/>
    <property type="evidence" value="ECO:0007669"/>
    <property type="project" value="InterPro"/>
</dbReference>
<dbReference type="SUPFAM" id="SSF52418">
    <property type="entry name" value="Nucleoside phosphorylase/phosphoribosyltransferase catalytic domain"/>
    <property type="match status" value="1"/>
</dbReference>
<reference evidence="16 21" key="4">
    <citation type="submission" date="2019-03" db="EMBL/GenBank/DDBJ databases">
        <title>Deep subsurface shale carbon reservoir microbial communities from Ohio and West Virginia, USA.</title>
        <authorList>
            <person name="Wrighton K."/>
        </authorList>
    </citation>
    <scope>NUCLEOTIDE SEQUENCE [LARGE SCALE GENOMIC DNA]</scope>
    <source>
        <strain evidence="16 21">UTICA-S4D12</strain>
    </source>
</reference>
<keyword evidence="8" id="KW-0808">Transferase</keyword>
<evidence type="ECO:0000313" key="12">
    <source>
        <dbReference type="EMBL" id="PXV66001.1"/>
    </source>
</evidence>
<evidence type="ECO:0000256" key="1">
    <source>
        <dbReference type="ARBA" id="ARBA00001066"/>
    </source>
</evidence>
<dbReference type="PANTHER" id="PTHR10515">
    <property type="entry name" value="THYMIDINE PHOSPHORYLASE"/>
    <property type="match status" value="1"/>
</dbReference>
<dbReference type="InterPro" id="IPR018090">
    <property type="entry name" value="Pyrmidine_PPas_bac/euk"/>
</dbReference>
<dbReference type="Pfam" id="PF02885">
    <property type="entry name" value="Glycos_trans_3N"/>
    <property type="match status" value="1"/>
</dbReference>
<evidence type="ECO:0000313" key="21">
    <source>
        <dbReference type="Proteomes" id="UP000295758"/>
    </source>
</evidence>
<comment type="subunit">
    <text evidence="4">Homodimer.</text>
</comment>
<dbReference type="InterPro" id="IPR035902">
    <property type="entry name" value="Nuc_phospho_transferase"/>
</dbReference>
<gene>
    <name evidence="16" type="ORF">BY453_10418</name>
    <name evidence="12" type="ORF">C8C78_11253</name>
    <name evidence="13" type="ORF">SAMN04488598_101116</name>
    <name evidence="15" type="ORF">SAMN04515652_101175</name>
    <name evidence="14" type="ORF">SAMN04515654_10132</name>
</gene>
<dbReference type="FunFam" id="3.40.1030.10:FF:000003">
    <property type="entry name" value="Pyrimidine-nucleoside phosphorylase"/>
    <property type="match status" value="1"/>
</dbReference>
<dbReference type="EMBL" id="SOAA01000004">
    <property type="protein sequence ID" value="TDS33633.1"/>
    <property type="molecule type" value="Genomic_DNA"/>
</dbReference>